<accession>A0ABD7P743</accession>
<comment type="caution">
    <text evidence="1">The sequence shown here is derived from an EMBL/GenBank/DDBJ whole genome shotgun (WGS) entry which is preliminary data.</text>
</comment>
<proteinExistence type="predicted"/>
<name>A0ABD7P743_KLEVA</name>
<sequence>MEEQRKKEFFRVFYHEIGHWFVAKQVSFTPQEIKIESRNLSKWESHGHCSTVLYRKCEGLDDIIEYLHDRQLVLLAGAVFEAAMTGNGVDYAIHSLHNGSSNDDYRKFLELAMVSLNFKLGSISESLDEINQTINVFGCDELLQSLLAHRKQLACEMFIMCKNEAQVKDFVDEAVSLVDYLLMRNTDFTNIEFTESQLNNLYVSTVNEYCLSKERNYFNRGPLSKLHPK</sequence>
<gene>
    <name evidence="1" type="ORF">SAMEA3729809_02836</name>
</gene>
<dbReference type="Gene3D" id="1.20.58.760">
    <property type="entry name" value="Peptidase M41"/>
    <property type="match status" value="1"/>
</dbReference>
<evidence type="ECO:0000313" key="1">
    <source>
        <dbReference type="EMBL" id="SXF94108.1"/>
    </source>
</evidence>
<dbReference type="EMBL" id="UKAS01000007">
    <property type="protein sequence ID" value="SXF94108.1"/>
    <property type="molecule type" value="Genomic_DNA"/>
</dbReference>
<evidence type="ECO:0008006" key="3">
    <source>
        <dbReference type="Google" id="ProtNLM"/>
    </source>
</evidence>
<organism evidence="1 2">
    <name type="scientific">Klebsiella variicola</name>
    <dbReference type="NCBI Taxonomy" id="244366"/>
    <lineage>
        <taxon>Bacteria</taxon>
        <taxon>Pseudomonadati</taxon>
        <taxon>Pseudomonadota</taxon>
        <taxon>Gammaproteobacteria</taxon>
        <taxon>Enterobacterales</taxon>
        <taxon>Enterobacteriaceae</taxon>
        <taxon>Klebsiella/Raoultella group</taxon>
        <taxon>Klebsiella</taxon>
        <taxon>Klebsiella pneumoniae complex</taxon>
    </lineage>
</organism>
<dbReference type="SUPFAM" id="SSF140990">
    <property type="entry name" value="FtsH protease domain-like"/>
    <property type="match status" value="1"/>
</dbReference>
<reference evidence="1 2" key="1">
    <citation type="submission" date="2018-08" db="EMBL/GenBank/DDBJ databases">
        <authorList>
            <consortium name="Pathogen Informatics"/>
        </authorList>
    </citation>
    <scope>NUCLEOTIDE SEQUENCE [LARGE SCALE GENOMIC DNA]</scope>
    <source>
        <strain evidence="1 2">EuSCAPE_TR218</strain>
    </source>
</reference>
<dbReference type="InterPro" id="IPR037219">
    <property type="entry name" value="Peptidase_M41-like"/>
</dbReference>
<protein>
    <recommendedName>
        <fullName evidence="3">Peptidase M41 domain-containing protein</fullName>
    </recommendedName>
</protein>
<evidence type="ECO:0000313" key="2">
    <source>
        <dbReference type="Proteomes" id="UP000258928"/>
    </source>
</evidence>
<dbReference type="Proteomes" id="UP000258928">
    <property type="component" value="Unassembled WGS sequence"/>
</dbReference>
<dbReference type="AlphaFoldDB" id="A0ABD7P743"/>
<dbReference type="RefSeq" id="WP_142916535.1">
    <property type="nucleotide sequence ID" value="NZ_UKAS01000007.1"/>
</dbReference>